<evidence type="ECO:0000256" key="6">
    <source>
        <dbReference type="ARBA" id="ARBA00022554"/>
    </source>
</evidence>
<name>W9YNT9_9EURO</name>
<gene>
    <name evidence="20" type="ORF">A1O1_02998</name>
</gene>
<evidence type="ECO:0000256" key="9">
    <source>
        <dbReference type="ARBA" id="ARBA00022759"/>
    </source>
</evidence>
<evidence type="ECO:0000256" key="1">
    <source>
        <dbReference type="ARBA" id="ARBA00004410"/>
    </source>
</evidence>
<keyword evidence="10" id="KW-0378">Hydrolase</keyword>
<evidence type="ECO:0000256" key="18">
    <source>
        <dbReference type="SAM" id="MobiDB-lite"/>
    </source>
</evidence>
<reference evidence="20 21" key="1">
    <citation type="submission" date="2013-03" db="EMBL/GenBank/DDBJ databases">
        <title>The Genome Sequence of Capronia coronata CBS 617.96.</title>
        <authorList>
            <consortium name="The Broad Institute Genomics Platform"/>
            <person name="Cuomo C."/>
            <person name="de Hoog S."/>
            <person name="Gorbushina A."/>
            <person name="Walker B."/>
            <person name="Young S.K."/>
            <person name="Zeng Q."/>
            <person name="Gargeya S."/>
            <person name="Fitzgerald M."/>
            <person name="Haas B."/>
            <person name="Abouelleil A."/>
            <person name="Allen A.W."/>
            <person name="Alvarado L."/>
            <person name="Arachchi H.M."/>
            <person name="Berlin A.M."/>
            <person name="Chapman S.B."/>
            <person name="Gainer-Dewar J."/>
            <person name="Goldberg J."/>
            <person name="Griggs A."/>
            <person name="Gujja S."/>
            <person name="Hansen M."/>
            <person name="Howarth C."/>
            <person name="Imamovic A."/>
            <person name="Ireland A."/>
            <person name="Larimer J."/>
            <person name="McCowan C."/>
            <person name="Murphy C."/>
            <person name="Pearson M."/>
            <person name="Poon T.W."/>
            <person name="Priest M."/>
            <person name="Roberts A."/>
            <person name="Saif S."/>
            <person name="Shea T."/>
            <person name="Sisk P."/>
            <person name="Sykes S."/>
            <person name="Wortman J."/>
            <person name="Nusbaum C."/>
            <person name="Birren B."/>
        </authorList>
    </citation>
    <scope>NUCLEOTIDE SEQUENCE [LARGE SCALE GENOMIC DNA]</scope>
    <source>
        <strain evidence="20 21">CBS 617.96</strain>
    </source>
</reference>
<evidence type="ECO:0000256" key="14">
    <source>
        <dbReference type="ARBA" id="ARBA00025494"/>
    </source>
</evidence>
<evidence type="ECO:0000259" key="19">
    <source>
        <dbReference type="Pfam" id="PF25488"/>
    </source>
</evidence>
<keyword evidence="8" id="KW-0732">Signal</keyword>
<keyword evidence="6" id="KW-0926">Vacuole</keyword>
<dbReference type="GeneID" id="19157895"/>
<dbReference type="InterPro" id="IPR057328">
    <property type="entry name" value="RNaseT2L_C"/>
</dbReference>
<dbReference type="RefSeq" id="XP_007722096.1">
    <property type="nucleotide sequence ID" value="XM_007723906.1"/>
</dbReference>
<dbReference type="InterPro" id="IPR033130">
    <property type="entry name" value="RNase_T2_His_AS_2"/>
</dbReference>
<feature type="region of interest" description="Disordered" evidence="18">
    <location>
        <begin position="392"/>
        <end position="411"/>
    </location>
</feature>
<dbReference type="OrthoDB" id="435754at2759"/>
<evidence type="ECO:0000256" key="4">
    <source>
        <dbReference type="ARBA" id="ARBA00012571"/>
    </source>
</evidence>
<keyword evidence="11" id="KW-1015">Disulfide bond</keyword>
<dbReference type="GO" id="GO:0016787">
    <property type="term" value="F:hydrolase activity"/>
    <property type="evidence" value="ECO:0007669"/>
    <property type="project" value="UniProtKB-KW"/>
</dbReference>
<evidence type="ECO:0000256" key="12">
    <source>
        <dbReference type="ARBA" id="ARBA00023180"/>
    </source>
</evidence>
<protein>
    <recommendedName>
        <fullName evidence="15">Ribonuclease T2-like</fullName>
        <ecNumber evidence="4">4.6.1.19</ecNumber>
    </recommendedName>
</protein>
<dbReference type="InterPro" id="IPR033697">
    <property type="entry name" value="Ribonuclease_T2_eukaryotic"/>
</dbReference>
<keyword evidence="7" id="KW-0540">Nuclease</keyword>
<dbReference type="GO" id="GO:0003723">
    <property type="term" value="F:RNA binding"/>
    <property type="evidence" value="ECO:0007669"/>
    <property type="project" value="InterPro"/>
</dbReference>
<feature type="active site" evidence="16">
    <location>
        <position position="96"/>
    </location>
</feature>
<dbReference type="Proteomes" id="UP000019484">
    <property type="component" value="Unassembled WGS sequence"/>
</dbReference>
<dbReference type="InterPro" id="IPR001568">
    <property type="entry name" value="RNase_T2-like"/>
</dbReference>
<dbReference type="HOGENOM" id="CLU_037966_0_1_1"/>
<evidence type="ECO:0000256" key="8">
    <source>
        <dbReference type="ARBA" id="ARBA00022729"/>
    </source>
</evidence>
<dbReference type="Gene3D" id="3.90.730.10">
    <property type="entry name" value="Ribonuclease T2-like"/>
    <property type="match status" value="1"/>
</dbReference>
<dbReference type="SUPFAM" id="SSF55895">
    <property type="entry name" value="Ribonuclease Rh-like"/>
    <property type="match status" value="1"/>
</dbReference>
<dbReference type="AlphaFoldDB" id="W9YNT9"/>
<sequence length="534" mass="58188">MPSLFQSLSQLPLLSSLFNLSPNRNNNINNHNGQSLNPHPVPFTQQCPYPSVRSCPFPPPRDINTCCVNHPSGHFLQTQFWDTSPALGAPDSWTIHGLWPDLCTGGFDQFCDSSRRHDDIPAALKAAAPPELSGPLLAFMNEYWLSLDGDNAHLWAHEWNKHGTCISTLEPTCYADDDDDDDDASATGHDHRHGQTSGHSTVDRNYPDVLDYIIQTTSLFKTLDTYTLLADAGIVPSTTATYTLRELEDAMETSAHGVPVTFRCNRFGELDEVWYHFAVMGSLRTELRRGDGGKGSRVKDVVSAPLSDSTTYSPFLNESAIREIFIPTAPDGVISNCPRQGIKYRPKSTGHKPGWPPAPTGTRSLSTTATATATAAPFSGKGHLKVHVLDDPAVASSPSGSTPTSTSPSLDALADKDEGCLIRLGDWYTSGTCATFKAQRDIVDPGHAALFSLSSSYSPCLIDGVTGKFECTKSSAVQSIFSSDPERPVVLSYRNSTVFYASHNPRRFEKVGIYADQGDDGSRKIPLEIHWIPT</sequence>
<dbReference type="CDD" id="cd01061">
    <property type="entry name" value="RNase_T2_euk"/>
    <property type="match status" value="1"/>
</dbReference>
<accession>W9YNT9</accession>
<feature type="active site" evidence="16">
    <location>
        <position position="158"/>
    </location>
</feature>
<keyword evidence="13" id="KW-0456">Lyase</keyword>
<dbReference type="eggNOG" id="KOG1642">
    <property type="taxonomic scope" value="Eukaryota"/>
</dbReference>
<dbReference type="GO" id="GO:0005576">
    <property type="term" value="C:extracellular region"/>
    <property type="evidence" value="ECO:0007669"/>
    <property type="project" value="TreeGrafter"/>
</dbReference>
<evidence type="ECO:0000313" key="21">
    <source>
        <dbReference type="Proteomes" id="UP000019484"/>
    </source>
</evidence>
<evidence type="ECO:0000256" key="3">
    <source>
        <dbReference type="ARBA" id="ARBA00007469"/>
    </source>
</evidence>
<comment type="caution">
    <text evidence="20">The sequence shown here is derived from an EMBL/GenBank/DDBJ whole genome shotgun (WGS) entry which is preliminary data.</text>
</comment>
<comment type="subcellular location">
    <subcellularLocation>
        <location evidence="2">Cytoplasm</location>
    </subcellularLocation>
    <subcellularLocation>
        <location evidence="1">Vacuole lumen</location>
    </subcellularLocation>
</comment>
<keyword evidence="9" id="KW-0255">Endonuclease</keyword>
<feature type="region of interest" description="Disordered" evidence="18">
    <location>
        <begin position="345"/>
        <end position="365"/>
    </location>
</feature>
<feature type="active site" evidence="16">
    <location>
        <position position="162"/>
    </location>
</feature>
<dbReference type="EMBL" id="AMWN01000002">
    <property type="protein sequence ID" value="EXJ94602.1"/>
    <property type="molecule type" value="Genomic_DNA"/>
</dbReference>
<keyword evidence="12" id="KW-0325">Glycoprotein</keyword>
<evidence type="ECO:0000256" key="2">
    <source>
        <dbReference type="ARBA" id="ARBA00004496"/>
    </source>
</evidence>
<evidence type="ECO:0000256" key="16">
    <source>
        <dbReference type="PIRSR" id="PIRSR633697-1"/>
    </source>
</evidence>
<evidence type="ECO:0000256" key="10">
    <source>
        <dbReference type="ARBA" id="ARBA00022801"/>
    </source>
</evidence>
<dbReference type="PANTHER" id="PTHR11240:SF22">
    <property type="entry name" value="RIBONUCLEASE T2"/>
    <property type="match status" value="1"/>
</dbReference>
<keyword evidence="21" id="KW-1185">Reference proteome</keyword>
<dbReference type="InterPro" id="IPR036430">
    <property type="entry name" value="RNase_T2-like_sf"/>
</dbReference>
<dbReference type="Pfam" id="PF00445">
    <property type="entry name" value="Ribonuclease_T2"/>
    <property type="match status" value="1"/>
</dbReference>
<dbReference type="Pfam" id="PF25488">
    <property type="entry name" value="RNaseT2L_C"/>
    <property type="match status" value="1"/>
</dbReference>
<evidence type="ECO:0000256" key="13">
    <source>
        <dbReference type="ARBA" id="ARBA00023239"/>
    </source>
</evidence>
<dbReference type="PANTHER" id="PTHR11240">
    <property type="entry name" value="RIBONUCLEASE T2"/>
    <property type="match status" value="1"/>
</dbReference>
<dbReference type="PROSITE" id="PS00530">
    <property type="entry name" value="RNASE_T2_1"/>
    <property type="match status" value="1"/>
</dbReference>
<evidence type="ECO:0000256" key="17">
    <source>
        <dbReference type="RuleBase" id="RU004328"/>
    </source>
</evidence>
<feature type="domain" description="RNase T2-like C-terminal" evidence="19">
    <location>
        <begin position="414"/>
        <end position="531"/>
    </location>
</feature>
<dbReference type="GO" id="GO:0033897">
    <property type="term" value="F:ribonuclease T2 activity"/>
    <property type="evidence" value="ECO:0007669"/>
    <property type="project" value="UniProtKB-EC"/>
</dbReference>
<evidence type="ECO:0000256" key="5">
    <source>
        <dbReference type="ARBA" id="ARBA00022490"/>
    </source>
</evidence>
<proteinExistence type="inferred from homology"/>
<feature type="region of interest" description="Disordered" evidence="18">
    <location>
        <begin position="180"/>
        <end position="200"/>
    </location>
</feature>
<dbReference type="STRING" id="1182541.W9YNT9"/>
<organism evidence="20 21">
    <name type="scientific">Capronia coronata CBS 617.96</name>
    <dbReference type="NCBI Taxonomy" id="1182541"/>
    <lineage>
        <taxon>Eukaryota</taxon>
        <taxon>Fungi</taxon>
        <taxon>Dikarya</taxon>
        <taxon>Ascomycota</taxon>
        <taxon>Pezizomycotina</taxon>
        <taxon>Eurotiomycetes</taxon>
        <taxon>Chaetothyriomycetidae</taxon>
        <taxon>Chaetothyriales</taxon>
        <taxon>Herpotrichiellaceae</taxon>
        <taxon>Capronia</taxon>
    </lineage>
</organism>
<dbReference type="GO" id="GO:0005775">
    <property type="term" value="C:vacuolar lumen"/>
    <property type="evidence" value="ECO:0007669"/>
    <property type="project" value="UniProtKB-SubCell"/>
</dbReference>
<dbReference type="GO" id="GO:0006401">
    <property type="term" value="P:RNA catabolic process"/>
    <property type="evidence" value="ECO:0007669"/>
    <property type="project" value="TreeGrafter"/>
</dbReference>
<dbReference type="InterPro" id="IPR018188">
    <property type="entry name" value="RNase_T2_His_AS_1"/>
</dbReference>
<dbReference type="PROSITE" id="PS00531">
    <property type="entry name" value="RNASE_T2_2"/>
    <property type="match status" value="1"/>
</dbReference>
<evidence type="ECO:0000256" key="7">
    <source>
        <dbReference type="ARBA" id="ARBA00022722"/>
    </source>
</evidence>
<feature type="compositionally biased region" description="Low complexity" evidence="18">
    <location>
        <begin position="396"/>
        <end position="409"/>
    </location>
</feature>
<evidence type="ECO:0000256" key="11">
    <source>
        <dbReference type="ARBA" id="ARBA00023157"/>
    </source>
</evidence>
<evidence type="ECO:0000256" key="15">
    <source>
        <dbReference type="ARBA" id="ARBA00071169"/>
    </source>
</evidence>
<comment type="similarity">
    <text evidence="3 17">Belongs to the RNase T2 family.</text>
</comment>
<keyword evidence="5" id="KW-0963">Cytoplasm</keyword>
<comment type="function">
    <text evidence="14">Rnase which modulates cell survival under stress conditions. Released from the vacuole to the cytoplasm during stress to promote tRNA and rRNA cleavage and to activate separately a downstream pathway that promotes cell death. Involved in cell size, vacuolar morphology and growth at high temperatures and high salt concentration.</text>
</comment>
<dbReference type="EC" id="4.6.1.19" evidence="4"/>
<evidence type="ECO:0000313" key="20">
    <source>
        <dbReference type="EMBL" id="EXJ94602.1"/>
    </source>
</evidence>